<comment type="catalytic activity">
    <reaction evidence="15 16">
        <text>UDP-N-acetyl-alpha-D-muramate + NADP(+) = UDP-N-acetyl-3-O-(1-carboxyvinyl)-alpha-D-glucosamine + NADPH + H(+)</text>
        <dbReference type="Rhea" id="RHEA:12248"/>
        <dbReference type="ChEBI" id="CHEBI:15378"/>
        <dbReference type="ChEBI" id="CHEBI:57783"/>
        <dbReference type="ChEBI" id="CHEBI:58349"/>
        <dbReference type="ChEBI" id="CHEBI:68483"/>
        <dbReference type="ChEBI" id="CHEBI:70757"/>
        <dbReference type="EC" id="1.3.1.98"/>
    </reaction>
</comment>
<evidence type="ECO:0000256" key="12">
    <source>
        <dbReference type="ARBA" id="ARBA00023002"/>
    </source>
</evidence>
<gene>
    <name evidence="16" type="primary">murB</name>
    <name evidence="18" type="ORF">EDD79_100318</name>
</gene>
<keyword evidence="8 16" id="KW-0274">FAD</keyword>
<dbReference type="Pfam" id="PF01565">
    <property type="entry name" value="FAD_binding_4"/>
    <property type="match status" value="1"/>
</dbReference>
<evidence type="ECO:0000256" key="9">
    <source>
        <dbReference type="ARBA" id="ARBA00022857"/>
    </source>
</evidence>
<dbReference type="UniPathway" id="UPA00219"/>
<dbReference type="PANTHER" id="PTHR21071">
    <property type="entry name" value="UDP-N-ACETYLENOLPYRUVOYLGLUCOSAMINE REDUCTASE"/>
    <property type="match status" value="1"/>
</dbReference>
<sequence>MNKEQLYIELTKFIDKKNVLVDELMKNHTSFKIGGPADILVTPNSIEEVQKVVRLCYENDIPTFYMGNGSNLLVRDKGMRCVVIKIGENLSGVKIEGTKVIAQSGILLSRLSKMILRDNLKGFEFADGIPGSLGGAVTMNAGAYDGEMKDVVKRCKAIDKEGNLIEISDEDLQLGYRTSVIQKKNYLVLEVELELEKGDYTEIKKQIDDLTLKRTSKQPLHMPSAGSVFKRPPGFFAGKLIEDSNLKGYRIGGAQVSEKHAGFIVNAGGATAKDVLDLINHIQNTVKTNFDVILEPEIRIVGEE</sequence>
<evidence type="ECO:0000256" key="13">
    <source>
        <dbReference type="ARBA" id="ARBA00023306"/>
    </source>
</evidence>
<keyword evidence="10 16" id="KW-0133">Cell shape</keyword>
<dbReference type="NCBIfam" id="TIGR00179">
    <property type="entry name" value="murB"/>
    <property type="match status" value="1"/>
</dbReference>
<feature type="active site" evidence="16">
    <location>
        <position position="297"/>
    </location>
</feature>
<evidence type="ECO:0000256" key="14">
    <source>
        <dbReference type="ARBA" id="ARBA00023316"/>
    </source>
</evidence>
<evidence type="ECO:0000256" key="3">
    <source>
        <dbReference type="ARBA" id="ARBA00004496"/>
    </source>
</evidence>
<evidence type="ECO:0000256" key="16">
    <source>
        <dbReference type="HAMAP-Rule" id="MF_00037"/>
    </source>
</evidence>
<keyword evidence="9 16" id="KW-0521">NADP</keyword>
<dbReference type="InterPro" id="IPR016166">
    <property type="entry name" value="FAD-bd_PCMH"/>
</dbReference>
<dbReference type="GO" id="GO:0071555">
    <property type="term" value="P:cell wall organization"/>
    <property type="evidence" value="ECO:0007669"/>
    <property type="project" value="UniProtKB-KW"/>
</dbReference>
<dbReference type="Gene3D" id="3.90.78.10">
    <property type="entry name" value="UDP-N-acetylenolpyruvoylglucosamine reductase, C-terminal domain"/>
    <property type="match status" value="1"/>
</dbReference>
<keyword evidence="11 16" id="KW-0573">Peptidoglycan synthesis</keyword>
<dbReference type="InterPro" id="IPR003170">
    <property type="entry name" value="MurB"/>
</dbReference>
<keyword evidence="13 16" id="KW-0131">Cell cycle</keyword>
<evidence type="ECO:0000256" key="4">
    <source>
        <dbReference type="ARBA" id="ARBA00004752"/>
    </source>
</evidence>
<dbReference type="Gene3D" id="3.30.465.10">
    <property type="match status" value="1"/>
</dbReference>
<evidence type="ECO:0000256" key="11">
    <source>
        <dbReference type="ARBA" id="ARBA00022984"/>
    </source>
</evidence>
<dbReference type="Proteomes" id="UP000295504">
    <property type="component" value="Unassembled WGS sequence"/>
</dbReference>
<dbReference type="GO" id="GO:0008360">
    <property type="term" value="P:regulation of cell shape"/>
    <property type="evidence" value="ECO:0007669"/>
    <property type="project" value="UniProtKB-KW"/>
</dbReference>
<comment type="subcellular location">
    <subcellularLocation>
        <location evidence="3 16">Cytoplasm</location>
    </subcellularLocation>
</comment>
<keyword evidence="14 16" id="KW-0961">Cell wall biogenesis/degradation</keyword>
<dbReference type="GO" id="GO:0005829">
    <property type="term" value="C:cytosol"/>
    <property type="evidence" value="ECO:0007669"/>
    <property type="project" value="TreeGrafter"/>
</dbReference>
<dbReference type="EC" id="1.3.1.98" evidence="16"/>
<evidence type="ECO:0000256" key="15">
    <source>
        <dbReference type="ARBA" id="ARBA00048914"/>
    </source>
</evidence>
<evidence type="ECO:0000256" key="8">
    <source>
        <dbReference type="ARBA" id="ARBA00022827"/>
    </source>
</evidence>
<keyword evidence="6 16" id="KW-0132">Cell division</keyword>
<accession>A0A4R2UFT8</accession>
<dbReference type="PROSITE" id="PS51387">
    <property type="entry name" value="FAD_PCMH"/>
    <property type="match status" value="1"/>
</dbReference>
<dbReference type="Pfam" id="PF02873">
    <property type="entry name" value="MurB_C"/>
    <property type="match status" value="1"/>
</dbReference>
<comment type="similarity">
    <text evidence="16">Belongs to the MurB family.</text>
</comment>
<keyword evidence="7 16" id="KW-0285">Flavoprotein</keyword>
<evidence type="ECO:0000256" key="10">
    <source>
        <dbReference type="ARBA" id="ARBA00022960"/>
    </source>
</evidence>
<dbReference type="InterPro" id="IPR016167">
    <property type="entry name" value="FAD-bd_PCMH_sub1"/>
</dbReference>
<dbReference type="InterPro" id="IPR036635">
    <property type="entry name" value="MurB_C_sf"/>
</dbReference>
<protein>
    <recommendedName>
        <fullName evidence="16">UDP-N-acetylenolpyruvoylglucosamine reductase</fullName>
        <ecNumber evidence="16">1.3.1.98</ecNumber>
    </recommendedName>
    <alternativeName>
        <fullName evidence="16">UDP-N-acetylmuramate dehydrogenase</fullName>
    </alternativeName>
</protein>
<comment type="pathway">
    <text evidence="4 16">Cell wall biogenesis; peptidoglycan biosynthesis.</text>
</comment>
<proteinExistence type="inferred from homology"/>
<dbReference type="SUPFAM" id="SSF56194">
    <property type="entry name" value="Uridine diphospho-N-Acetylenolpyruvylglucosamine reductase, MurB, C-terminal domain"/>
    <property type="match status" value="1"/>
</dbReference>
<comment type="cofactor">
    <cofactor evidence="1 16">
        <name>FAD</name>
        <dbReference type="ChEBI" id="CHEBI:57692"/>
    </cofactor>
</comment>
<evidence type="ECO:0000256" key="5">
    <source>
        <dbReference type="ARBA" id="ARBA00022490"/>
    </source>
</evidence>
<dbReference type="HAMAP" id="MF_00037">
    <property type="entry name" value="MurB"/>
    <property type="match status" value="1"/>
</dbReference>
<dbReference type="Gene3D" id="3.30.43.10">
    <property type="entry name" value="Uridine Diphospho-n-acetylenolpyruvylglucosamine Reductase, domain 2"/>
    <property type="match status" value="1"/>
</dbReference>
<comment type="function">
    <text evidence="2 16">Cell wall formation.</text>
</comment>
<dbReference type="EMBL" id="SLYC01000003">
    <property type="protein sequence ID" value="TCQ06593.1"/>
    <property type="molecule type" value="Genomic_DNA"/>
</dbReference>
<dbReference type="InterPro" id="IPR006094">
    <property type="entry name" value="Oxid_FAD_bind_N"/>
</dbReference>
<dbReference type="InterPro" id="IPR011601">
    <property type="entry name" value="MurB_C"/>
</dbReference>
<dbReference type="SUPFAM" id="SSF56176">
    <property type="entry name" value="FAD-binding/transporter-associated domain-like"/>
    <property type="match status" value="1"/>
</dbReference>
<dbReference type="InterPro" id="IPR036318">
    <property type="entry name" value="FAD-bd_PCMH-like_sf"/>
</dbReference>
<evidence type="ECO:0000256" key="7">
    <source>
        <dbReference type="ARBA" id="ARBA00022630"/>
    </source>
</evidence>
<dbReference type="GO" id="GO:0009252">
    <property type="term" value="P:peptidoglycan biosynthetic process"/>
    <property type="evidence" value="ECO:0007669"/>
    <property type="project" value="UniProtKB-UniRule"/>
</dbReference>
<evidence type="ECO:0000256" key="1">
    <source>
        <dbReference type="ARBA" id="ARBA00001974"/>
    </source>
</evidence>
<evidence type="ECO:0000313" key="19">
    <source>
        <dbReference type="Proteomes" id="UP000295504"/>
    </source>
</evidence>
<feature type="active site" description="Proton donor" evidence="16">
    <location>
        <position position="227"/>
    </location>
</feature>
<keyword evidence="19" id="KW-1185">Reference proteome</keyword>
<evidence type="ECO:0000256" key="2">
    <source>
        <dbReference type="ARBA" id="ARBA00003921"/>
    </source>
</evidence>
<dbReference type="NCBIfam" id="NF010480">
    <property type="entry name" value="PRK13905.1"/>
    <property type="match status" value="1"/>
</dbReference>
<dbReference type="GO" id="GO:0071949">
    <property type="term" value="F:FAD binding"/>
    <property type="evidence" value="ECO:0007669"/>
    <property type="project" value="InterPro"/>
</dbReference>
<dbReference type="GO" id="GO:0008762">
    <property type="term" value="F:UDP-N-acetylmuramate dehydrogenase activity"/>
    <property type="evidence" value="ECO:0007669"/>
    <property type="project" value="UniProtKB-UniRule"/>
</dbReference>
<evidence type="ECO:0000256" key="6">
    <source>
        <dbReference type="ARBA" id="ARBA00022618"/>
    </source>
</evidence>
<feature type="domain" description="FAD-binding PCMH-type" evidence="17">
    <location>
        <begin position="33"/>
        <end position="198"/>
    </location>
</feature>
<evidence type="ECO:0000313" key="18">
    <source>
        <dbReference type="EMBL" id="TCQ06593.1"/>
    </source>
</evidence>
<name>A0A4R2UFT8_9FIRM</name>
<evidence type="ECO:0000259" key="17">
    <source>
        <dbReference type="PROSITE" id="PS51387"/>
    </source>
</evidence>
<organism evidence="18 19">
    <name type="scientific">Serpentinicella alkaliphila</name>
    <dbReference type="NCBI Taxonomy" id="1734049"/>
    <lineage>
        <taxon>Bacteria</taxon>
        <taxon>Bacillati</taxon>
        <taxon>Bacillota</taxon>
        <taxon>Clostridia</taxon>
        <taxon>Peptostreptococcales</taxon>
        <taxon>Natronincolaceae</taxon>
        <taxon>Serpentinicella</taxon>
    </lineage>
</organism>
<keyword evidence="12 16" id="KW-0560">Oxidoreductase</keyword>
<dbReference type="GO" id="GO:0051301">
    <property type="term" value="P:cell division"/>
    <property type="evidence" value="ECO:0007669"/>
    <property type="project" value="UniProtKB-KW"/>
</dbReference>
<comment type="caution">
    <text evidence="18">The sequence shown here is derived from an EMBL/GenBank/DDBJ whole genome shotgun (WGS) entry which is preliminary data.</text>
</comment>
<dbReference type="RefSeq" id="WP_132847477.1">
    <property type="nucleotide sequence ID" value="NZ_CP058648.1"/>
</dbReference>
<dbReference type="InterPro" id="IPR016169">
    <property type="entry name" value="FAD-bd_PCMH_sub2"/>
</dbReference>
<keyword evidence="5 16" id="KW-0963">Cytoplasm</keyword>
<dbReference type="AlphaFoldDB" id="A0A4R2UFT8"/>
<feature type="active site" evidence="16">
    <location>
        <position position="177"/>
    </location>
</feature>
<dbReference type="OrthoDB" id="9804753at2"/>
<dbReference type="PANTHER" id="PTHR21071:SF4">
    <property type="entry name" value="UDP-N-ACETYLENOLPYRUVOYLGLUCOSAMINE REDUCTASE"/>
    <property type="match status" value="1"/>
</dbReference>
<reference evidence="18 19" key="1">
    <citation type="submission" date="2019-03" db="EMBL/GenBank/DDBJ databases">
        <title>Genomic Encyclopedia of Type Strains, Phase IV (KMG-IV): sequencing the most valuable type-strain genomes for metagenomic binning, comparative biology and taxonomic classification.</title>
        <authorList>
            <person name="Goeker M."/>
        </authorList>
    </citation>
    <scope>NUCLEOTIDE SEQUENCE [LARGE SCALE GENOMIC DNA]</scope>
    <source>
        <strain evidence="18 19">DSM 100013</strain>
    </source>
</reference>